<name>A0A1I5BB52_9GAMM</name>
<accession>A0A1I5BB52</accession>
<protein>
    <recommendedName>
        <fullName evidence="4">DUF1318 domain-containing protein</fullName>
    </recommendedName>
</protein>
<dbReference type="InterPro" id="IPR008309">
    <property type="entry name" value="YdbL"/>
</dbReference>
<dbReference type="RefSeq" id="WP_339385092.1">
    <property type="nucleotide sequence ID" value="NZ_CAWRAH010000030.1"/>
</dbReference>
<evidence type="ECO:0008006" key="4">
    <source>
        <dbReference type="Google" id="ProtNLM"/>
    </source>
</evidence>
<gene>
    <name evidence="2" type="ORF">SAMN05421579_11719</name>
</gene>
<dbReference type="STRING" id="53341.SAMN05421579_11719"/>
<dbReference type="Pfam" id="PF07027">
    <property type="entry name" value="DUF1318"/>
    <property type="match status" value="1"/>
</dbReference>
<keyword evidence="3" id="KW-1185">Reference proteome</keyword>
<evidence type="ECO:0000313" key="3">
    <source>
        <dbReference type="Proteomes" id="UP000199011"/>
    </source>
</evidence>
<feature type="signal peptide" evidence="1">
    <location>
        <begin position="1"/>
        <end position="20"/>
    </location>
</feature>
<feature type="chain" id="PRO_5011716671" description="DUF1318 domain-containing protein" evidence="1">
    <location>
        <begin position="21"/>
        <end position="115"/>
    </location>
</feature>
<organism evidence="2 3">
    <name type="scientific">Xenorhabdus japonica</name>
    <dbReference type="NCBI Taxonomy" id="53341"/>
    <lineage>
        <taxon>Bacteria</taxon>
        <taxon>Pseudomonadati</taxon>
        <taxon>Pseudomonadota</taxon>
        <taxon>Gammaproteobacteria</taxon>
        <taxon>Enterobacterales</taxon>
        <taxon>Morganellaceae</taxon>
        <taxon>Xenorhabdus</taxon>
    </lineage>
</organism>
<sequence>MKKVGVILVLSLLFSSSAVGMTLSEAKQQRLVGETFSGYLAPVKNTQDAQSMVKKINDERKKKYAEIAAQNNMTIEQVAKIVGEKLVSRAVSGSALMVTGYRNKRAMWRAYFFIK</sequence>
<proteinExistence type="predicted"/>
<evidence type="ECO:0000256" key="1">
    <source>
        <dbReference type="SAM" id="SignalP"/>
    </source>
</evidence>
<keyword evidence="1" id="KW-0732">Signal</keyword>
<evidence type="ECO:0000313" key="2">
    <source>
        <dbReference type="EMBL" id="SFN71870.1"/>
    </source>
</evidence>
<reference evidence="3" key="1">
    <citation type="submission" date="2016-10" db="EMBL/GenBank/DDBJ databases">
        <authorList>
            <person name="Varghese N."/>
            <person name="Submissions S."/>
        </authorList>
    </citation>
    <scope>NUCLEOTIDE SEQUENCE [LARGE SCALE GENOMIC DNA]</scope>
    <source>
        <strain evidence="3">DSM 16522</strain>
    </source>
</reference>
<dbReference type="Proteomes" id="UP000199011">
    <property type="component" value="Unassembled WGS sequence"/>
</dbReference>
<dbReference type="AlphaFoldDB" id="A0A1I5BB52"/>
<dbReference type="EMBL" id="FOVO01000017">
    <property type="protein sequence ID" value="SFN71870.1"/>
    <property type="molecule type" value="Genomic_DNA"/>
</dbReference>